<dbReference type="InterPro" id="IPR007555">
    <property type="entry name" value="DUF499"/>
</dbReference>
<name>A0A021VVC5_9CELL</name>
<reference evidence="3 4" key="1">
    <citation type="submission" date="2014-01" db="EMBL/GenBank/DDBJ databases">
        <title>Actinotalea ferrariae CF5-4.</title>
        <authorList>
            <person name="Chen F."/>
            <person name="Li Y."/>
            <person name="Wang G."/>
        </authorList>
    </citation>
    <scope>NUCLEOTIDE SEQUENCE [LARGE SCALE GENOMIC DNA]</scope>
    <source>
        <strain evidence="3 4">CF5-4</strain>
    </source>
</reference>
<keyword evidence="4" id="KW-1185">Reference proteome</keyword>
<comment type="caution">
    <text evidence="3">The sequence shown here is derived from an EMBL/GenBank/DDBJ whole genome shotgun (WGS) entry which is preliminary data.</text>
</comment>
<organism evidence="3 4">
    <name type="scientific">Actinotalea ferrariae CF5-4</name>
    <dbReference type="NCBI Taxonomy" id="948458"/>
    <lineage>
        <taxon>Bacteria</taxon>
        <taxon>Bacillati</taxon>
        <taxon>Actinomycetota</taxon>
        <taxon>Actinomycetes</taxon>
        <taxon>Micrococcales</taxon>
        <taxon>Cellulomonadaceae</taxon>
        <taxon>Actinotalea</taxon>
    </lineage>
</organism>
<evidence type="ECO:0000313" key="4">
    <source>
        <dbReference type="Proteomes" id="UP000019753"/>
    </source>
</evidence>
<gene>
    <name evidence="3" type="ORF">N866_03675</name>
</gene>
<proteinExistence type="predicted"/>
<evidence type="ECO:0000313" key="3">
    <source>
        <dbReference type="EMBL" id="EYR63017.1"/>
    </source>
</evidence>
<feature type="compositionally biased region" description="Basic and acidic residues" evidence="1">
    <location>
        <begin position="1007"/>
        <end position="1048"/>
    </location>
</feature>
<accession>A0A021VVC5</accession>
<dbReference type="Pfam" id="PF04465">
    <property type="entry name" value="DUF499"/>
    <property type="match status" value="1"/>
</dbReference>
<evidence type="ECO:0000259" key="2">
    <source>
        <dbReference type="Pfam" id="PF18731"/>
    </source>
</evidence>
<dbReference type="Pfam" id="PF18731">
    <property type="entry name" value="HEPN_Swt1"/>
    <property type="match status" value="1"/>
</dbReference>
<feature type="region of interest" description="Disordered" evidence="1">
    <location>
        <begin position="1007"/>
        <end position="1060"/>
    </location>
</feature>
<feature type="domain" description="Swt1-like HEPN" evidence="2">
    <location>
        <begin position="11"/>
        <end position="128"/>
    </location>
</feature>
<sequence>MAVSNKEQVGRALDVLAEALEPFVDRVLGPLLPTGQPWTVLLELKDEARGRPRADRYNPMDLHLQLRAINERHGELGFPFDGPLSRGERNLAGELADVRNRVAHNESFSPDDAYRALDTVERLLRAIGSIPQADEVRRRRLDIQRGAYESETRRAGRAPATPDTADTDLPAWREVLPPHTDVQNGTFASSEFAADLYRVAVEPTGTDDEYADPIEFFRRTYLTEGLKDLLLRAAARVSGDANAQPVINLQTTFGGGKTHSMLAVWHLFSGRPLGAFPQEVQDLLREGDPTGLTVRRVAIVGNEISPGQPDTKPDATVVHTLWGELAWQLGGAEAYALVAQADQTRTNPGATLRTLLADHGPAVILIDEWVAYARQLHSRSDLAAGDFETQFTFAQALTQAVAAVPGVLLLVSVPASDVRRDTADAAPGEIVVDASDLEVGGRHGREALQRLDNVIRRVAHQWAPASRDESYEIVRRRLFREPDNAASAAINATARRFIEYYRQHRAEFPSGVTESDYERRIRAAYPIHPELLDRLYTDWSTLERFQRTRGVLRLMSTVVHELWARGDRSPLIVPGSVPLDEAGARSEIVQYVDPRWTEIVETDIDGRDAISRRVDSDRPLLGKRSTALRVARTVFLDSAPTLDAVRKGVDRKRVTLGVAMPGDVVGNFGSALDGLVNTSSHLFRDGDRYWYDTQPSLNRLAAERAKDLPAERVHGEVVTRLRQLLKAPAPDFAGVIAAPETSGDVADEEGTRLVVLRPEHRHNGKDKESAGARFVLNLLQHRGTGPRLRPNSIVALAADENRWKDLEDTTRTHLAWRSIVDDTDLLDLTQQRAAQARKRADESNRTIEDQIPATWIWALHAVQDDPSSPLTVGQIKCDGAEKRLAVRTGAKLVREGVLHTHLAPAALHIDLVGVLRARWNRGHVSVGDLWDYFTRHPYLVRLRDRSVLTETVRDVLTDAGWTQQGFALATGYDETTGRYDGLAVPLEDQHFGQITDTTLLVRPEIATEQRQQEREEEREAERQRLDVETKRRGGSTDRTPDPVDRVSEEEGADEEEPPRTIRAGAYTGRFLLEDRTEDIPSRLAEVAREVLQLLADTPDLDLFEISVDVRAETSDGFPEGTRRAVQENARTLRFDTSRFDDVEY</sequence>
<dbReference type="OrthoDB" id="9757917at2"/>
<dbReference type="Proteomes" id="UP000019753">
    <property type="component" value="Unassembled WGS sequence"/>
</dbReference>
<dbReference type="AlphaFoldDB" id="A0A021VVC5"/>
<protein>
    <submittedName>
        <fullName evidence="3">ATPase AAA</fullName>
    </submittedName>
</protein>
<feature type="region of interest" description="Disordered" evidence="1">
    <location>
        <begin position="147"/>
        <end position="168"/>
    </location>
</feature>
<dbReference type="InterPro" id="IPR041650">
    <property type="entry name" value="HEPN_Swt1"/>
</dbReference>
<evidence type="ECO:0000256" key="1">
    <source>
        <dbReference type="SAM" id="MobiDB-lite"/>
    </source>
</evidence>
<dbReference type="EMBL" id="AXCW01000138">
    <property type="protein sequence ID" value="EYR63017.1"/>
    <property type="molecule type" value="Genomic_DNA"/>
</dbReference>
<dbReference type="RefSeq" id="WP_034226753.1">
    <property type="nucleotide sequence ID" value="NZ_AXCW01000138.1"/>
</dbReference>